<dbReference type="Pfam" id="PF00717">
    <property type="entry name" value="Peptidase_S24"/>
    <property type="match status" value="1"/>
</dbReference>
<dbReference type="InterPro" id="IPR001387">
    <property type="entry name" value="Cro/C1-type_HTH"/>
</dbReference>
<dbReference type="Gene3D" id="2.10.109.10">
    <property type="entry name" value="Umud Fragment, subunit A"/>
    <property type="match status" value="1"/>
</dbReference>
<reference evidence="2 3" key="1">
    <citation type="submission" date="2024-10" db="EMBL/GenBank/DDBJ databases">
        <authorList>
            <person name="Yibar A."/>
            <person name="Saticioglu I.B."/>
            <person name="Duman M."/>
            <person name="Ajmi N."/>
            <person name="Gurler F."/>
            <person name="Ay H."/>
            <person name="Onuk E."/>
            <person name="Guler S."/>
            <person name="Romalde J.L."/>
        </authorList>
    </citation>
    <scope>NUCLEOTIDE SEQUENCE [LARGE SCALE GENOMIC DNA]</scope>
    <source>
        <strain evidence="2 3">14-MA-B</strain>
    </source>
</reference>
<dbReference type="RefSeq" id="WP_394608709.1">
    <property type="nucleotide sequence ID" value="NZ_JBIHSN010000003.1"/>
</dbReference>
<dbReference type="PANTHER" id="PTHR33516">
    <property type="entry name" value="LEXA REPRESSOR"/>
    <property type="match status" value="1"/>
</dbReference>
<dbReference type="Pfam" id="PF01381">
    <property type="entry name" value="HTH_3"/>
    <property type="match status" value="1"/>
</dbReference>
<dbReference type="EMBL" id="JBIHSN010000003">
    <property type="protein sequence ID" value="MFH0267200.1"/>
    <property type="molecule type" value="Genomic_DNA"/>
</dbReference>
<dbReference type="CDD" id="cd06529">
    <property type="entry name" value="S24_LexA-like"/>
    <property type="match status" value="1"/>
</dbReference>
<evidence type="ECO:0000313" key="3">
    <source>
        <dbReference type="Proteomes" id="UP001607151"/>
    </source>
</evidence>
<evidence type="ECO:0000259" key="1">
    <source>
        <dbReference type="PROSITE" id="PS50943"/>
    </source>
</evidence>
<dbReference type="InterPro" id="IPR015927">
    <property type="entry name" value="Peptidase_S24_S26A/B/C"/>
</dbReference>
<organism evidence="2 3">
    <name type="scientific">Vibrio rumoiensis</name>
    <dbReference type="NCBI Taxonomy" id="76258"/>
    <lineage>
        <taxon>Bacteria</taxon>
        <taxon>Pseudomonadati</taxon>
        <taxon>Pseudomonadota</taxon>
        <taxon>Gammaproteobacteria</taxon>
        <taxon>Vibrionales</taxon>
        <taxon>Vibrionaceae</taxon>
        <taxon>Vibrio</taxon>
    </lineage>
</organism>
<dbReference type="PROSITE" id="PS50943">
    <property type="entry name" value="HTH_CROC1"/>
    <property type="match status" value="1"/>
</dbReference>
<dbReference type="InterPro" id="IPR039418">
    <property type="entry name" value="LexA-like"/>
</dbReference>
<accession>A0ABW7IZU7</accession>
<dbReference type="CDD" id="cd00093">
    <property type="entry name" value="HTH_XRE"/>
    <property type="match status" value="1"/>
</dbReference>
<comment type="caution">
    <text evidence="2">The sequence shown here is derived from an EMBL/GenBank/DDBJ whole genome shotgun (WGS) entry which is preliminary data.</text>
</comment>
<dbReference type="SUPFAM" id="SSF51306">
    <property type="entry name" value="LexA/Signal peptidase"/>
    <property type="match status" value="1"/>
</dbReference>
<dbReference type="SMART" id="SM00530">
    <property type="entry name" value="HTH_XRE"/>
    <property type="match status" value="1"/>
</dbReference>
<dbReference type="Gene3D" id="1.10.260.40">
    <property type="entry name" value="lambda repressor-like DNA-binding domains"/>
    <property type="match status" value="1"/>
</dbReference>
<protein>
    <submittedName>
        <fullName evidence="2">LexA family protein</fullName>
    </submittedName>
</protein>
<dbReference type="InterPro" id="IPR010982">
    <property type="entry name" value="Lambda_DNA-bd_dom_sf"/>
</dbReference>
<dbReference type="Proteomes" id="UP001607151">
    <property type="component" value="Unassembled WGS sequence"/>
</dbReference>
<dbReference type="SUPFAM" id="SSF47413">
    <property type="entry name" value="lambda repressor-like DNA-binding domains"/>
    <property type="match status" value="1"/>
</dbReference>
<sequence>MFMNKKQEVGLRLKQFREEQGISQKALAEKCGWGASRIGNYEAGVRSINLDDAEIIGAALNIPPYRLLFSHDEIVNVAPVKGVQPTYKGSFPVISAVQAGYWSEACEPYRTEDIDEFLETTERAGKGSYWLDVKGDSMTSDTSPSFPEGTRVLVDPTVEPENGKLVVAKLTDENEATFKRLVIDAGQKYLKPLNKDYKMMPINGNCRILGVVIDAKMKLF</sequence>
<dbReference type="InterPro" id="IPR050077">
    <property type="entry name" value="LexA_repressor"/>
</dbReference>
<dbReference type="InterPro" id="IPR036286">
    <property type="entry name" value="LexA/Signal_pep-like_sf"/>
</dbReference>
<gene>
    <name evidence="2" type="ORF">ACGRQ9_17280</name>
</gene>
<name>A0ABW7IZU7_9VIBR</name>
<keyword evidence="3" id="KW-1185">Reference proteome</keyword>
<feature type="domain" description="HTH cro/C1-type" evidence="1">
    <location>
        <begin position="13"/>
        <end position="67"/>
    </location>
</feature>
<dbReference type="PANTHER" id="PTHR33516:SF2">
    <property type="entry name" value="LEXA REPRESSOR-RELATED"/>
    <property type="match status" value="1"/>
</dbReference>
<proteinExistence type="predicted"/>
<evidence type="ECO:0000313" key="2">
    <source>
        <dbReference type="EMBL" id="MFH0267200.1"/>
    </source>
</evidence>